<organism evidence="2 3">
    <name type="scientific">Botrytis galanthina</name>
    <dbReference type="NCBI Taxonomy" id="278940"/>
    <lineage>
        <taxon>Eukaryota</taxon>
        <taxon>Fungi</taxon>
        <taxon>Dikarya</taxon>
        <taxon>Ascomycota</taxon>
        <taxon>Pezizomycotina</taxon>
        <taxon>Leotiomycetes</taxon>
        <taxon>Helotiales</taxon>
        <taxon>Sclerotiniaceae</taxon>
        <taxon>Botrytis</taxon>
    </lineage>
</organism>
<comment type="caution">
    <text evidence="2">The sequence shown here is derived from an EMBL/GenBank/DDBJ whole genome shotgun (WGS) entry which is preliminary data.</text>
</comment>
<feature type="compositionally biased region" description="Basic and acidic residues" evidence="1">
    <location>
        <begin position="314"/>
        <end position="328"/>
    </location>
</feature>
<feature type="region of interest" description="Disordered" evidence="1">
    <location>
        <begin position="285"/>
        <end position="345"/>
    </location>
</feature>
<sequence>MDFKTIFDKSDGCLAWRFKDSYDSSMFMLFWIHMQNQLKCVRERNNSFNWKSLPPVTRQDIREDALNAFPNLGDFENLWLVDAVCTAIMQNRQSNVKRLSNMKDRRRQDRTSMGRLPRRAPNQNSGLIPGFKGREQQRQRGQGTPNRRSTLPLVELSHLSNAESPRIGQSNVTPSRTDAPPTSSRTLPAEDEPNHAIESGGFDMEDFPDMEVDFDIGELSDTEREDSIAEEPVENGGKCTQKGCNNLRLRKAGRGWRTLCSHCCDSLEEDHDAFDLKVPKVFDRNSRSRGSTQKRKDIQEDALAAADVKRRKSDRVGIRERNRTDTRSRNSNMEASQLQGMEGEL</sequence>
<protein>
    <submittedName>
        <fullName evidence="2">Uncharacterized protein</fullName>
    </submittedName>
</protein>
<evidence type="ECO:0000313" key="2">
    <source>
        <dbReference type="EMBL" id="THV44374.1"/>
    </source>
</evidence>
<feature type="compositionally biased region" description="Polar residues" evidence="1">
    <location>
        <begin position="158"/>
        <end position="186"/>
    </location>
</feature>
<proteinExistence type="predicted"/>
<gene>
    <name evidence="2" type="ORF">BGAL_0659g00020</name>
</gene>
<feature type="compositionally biased region" description="Basic and acidic residues" evidence="1">
    <location>
        <begin position="101"/>
        <end position="112"/>
    </location>
</feature>
<keyword evidence="3" id="KW-1185">Reference proteome</keyword>
<evidence type="ECO:0000313" key="3">
    <source>
        <dbReference type="Proteomes" id="UP000308671"/>
    </source>
</evidence>
<dbReference type="AlphaFoldDB" id="A0A4S8QUK7"/>
<dbReference type="OrthoDB" id="3573129at2759"/>
<feature type="region of interest" description="Disordered" evidence="1">
    <location>
        <begin position="96"/>
        <end position="193"/>
    </location>
</feature>
<dbReference type="EMBL" id="PQXL01000655">
    <property type="protein sequence ID" value="THV44374.1"/>
    <property type="molecule type" value="Genomic_DNA"/>
</dbReference>
<name>A0A4S8QUK7_9HELO</name>
<reference evidence="2 3" key="1">
    <citation type="submission" date="2017-12" db="EMBL/GenBank/DDBJ databases">
        <title>Comparative genomics of Botrytis spp.</title>
        <authorList>
            <person name="Valero-Jimenez C.A."/>
            <person name="Tapia P."/>
            <person name="Veloso J."/>
            <person name="Silva-Moreno E."/>
            <person name="Staats M."/>
            <person name="Valdes J.H."/>
            <person name="Van Kan J.A.L."/>
        </authorList>
    </citation>
    <scope>NUCLEOTIDE SEQUENCE [LARGE SCALE GENOMIC DNA]</scope>
    <source>
        <strain evidence="2 3">MUCL435</strain>
    </source>
</reference>
<evidence type="ECO:0000256" key="1">
    <source>
        <dbReference type="SAM" id="MobiDB-lite"/>
    </source>
</evidence>
<dbReference type="Proteomes" id="UP000308671">
    <property type="component" value="Unassembled WGS sequence"/>
</dbReference>
<accession>A0A4S8QUK7</accession>